<keyword evidence="1" id="KW-0732">Signal</keyword>
<dbReference type="InParanoid" id="A0A423PZX9"/>
<accession>A0A423PZX9</accession>
<sequence>MIDRRYIRRLVAVLLTAGALCTSATAAEPAVAPLGIDLADYDYPYPVSHLALDEPGGPVDMAYMDIPPADGDASAPVIVLLHGKNFGGAYWGDTAAWLAQHGWRVVVPDQIGFGKSDKPRAYSYTFAHLAANTHALLADLDIDEATVLGHSMGGMLAVRYSLMVPGEVSQLVLVDPIGLEDWKAKGVPYRGMAAWYARDMKKDYAAIQAYQEKSYYHGTWKPAYEGPARTLAGMYASPDKKRLAWVGAATYDMIYNEPVVYEFDDLAMPTTLMVGALDRTALGKDLVAEDVAARLGDYPALSKAAVAAMPRGQRILFDGVGHLPFIEAPARFRRALADTLGIDAPAAEARPATDKKPTREGA</sequence>
<feature type="signal peptide" evidence="1">
    <location>
        <begin position="1"/>
        <end position="26"/>
    </location>
</feature>
<gene>
    <name evidence="3" type="ORF">SAJA_03505</name>
</gene>
<feature type="chain" id="PRO_5019452612" evidence="1">
    <location>
        <begin position="27"/>
        <end position="362"/>
    </location>
</feature>
<evidence type="ECO:0000313" key="3">
    <source>
        <dbReference type="EMBL" id="ROO31158.1"/>
    </source>
</evidence>
<dbReference type="InterPro" id="IPR000639">
    <property type="entry name" value="Epox_hydrolase-like"/>
</dbReference>
<proteinExistence type="predicted"/>
<evidence type="ECO:0000259" key="2">
    <source>
        <dbReference type="Pfam" id="PF00561"/>
    </source>
</evidence>
<dbReference type="AlphaFoldDB" id="A0A423PZX9"/>
<keyword evidence="3" id="KW-0378">Hydrolase</keyword>
<comment type="caution">
    <text evidence="3">The sequence shown here is derived from an EMBL/GenBank/DDBJ whole genome shotgun (WGS) entry which is preliminary data.</text>
</comment>
<protein>
    <submittedName>
        <fullName evidence="3">Alpha/beta hydrolase</fullName>
    </submittedName>
</protein>
<name>A0A423PZX9_9GAMM</name>
<dbReference type="Pfam" id="PF00561">
    <property type="entry name" value="Abhydrolase_1"/>
    <property type="match status" value="1"/>
</dbReference>
<dbReference type="Proteomes" id="UP000285310">
    <property type="component" value="Unassembled WGS sequence"/>
</dbReference>
<dbReference type="InterPro" id="IPR029058">
    <property type="entry name" value="AB_hydrolase_fold"/>
</dbReference>
<organism evidence="3 4">
    <name type="scientific">Salinisphaera japonica YTM-1</name>
    <dbReference type="NCBI Taxonomy" id="1209778"/>
    <lineage>
        <taxon>Bacteria</taxon>
        <taxon>Pseudomonadati</taxon>
        <taxon>Pseudomonadota</taxon>
        <taxon>Gammaproteobacteria</taxon>
        <taxon>Salinisphaerales</taxon>
        <taxon>Salinisphaeraceae</taxon>
        <taxon>Salinisphaera</taxon>
    </lineage>
</organism>
<keyword evidence="4" id="KW-1185">Reference proteome</keyword>
<feature type="domain" description="AB hydrolase-1" evidence="2">
    <location>
        <begin position="76"/>
        <end position="216"/>
    </location>
</feature>
<dbReference type="PRINTS" id="PR00111">
    <property type="entry name" value="ABHYDROLASE"/>
</dbReference>
<dbReference type="SUPFAM" id="SSF53474">
    <property type="entry name" value="alpha/beta-Hydrolases"/>
    <property type="match status" value="1"/>
</dbReference>
<dbReference type="GO" id="GO:0016020">
    <property type="term" value="C:membrane"/>
    <property type="evidence" value="ECO:0007669"/>
    <property type="project" value="TreeGrafter"/>
</dbReference>
<dbReference type="PRINTS" id="PR00412">
    <property type="entry name" value="EPOXHYDRLASE"/>
</dbReference>
<dbReference type="PANTHER" id="PTHR43798">
    <property type="entry name" value="MONOACYLGLYCEROL LIPASE"/>
    <property type="match status" value="1"/>
</dbReference>
<dbReference type="GO" id="GO:0046464">
    <property type="term" value="P:acylglycerol catabolic process"/>
    <property type="evidence" value="ECO:0007669"/>
    <property type="project" value="TreeGrafter"/>
</dbReference>
<dbReference type="PANTHER" id="PTHR43798:SF33">
    <property type="entry name" value="HYDROLASE, PUTATIVE (AFU_ORTHOLOGUE AFUA_2G14860)-RELATED"/>
    <property type="match status" value="1"/>
</dbReference>
<reference evidence="3 4" key="1">
    <citation type="submission" date="2013-10" db="EMBL/GenBank/DDBJ databases">
        <title>Salinisphaera japonica YTM-1 Genome Sequencing.</title>
        <authorList>
            <person name="Lai Q."/>
            <person name="Li C."/>
            <person name="Shao Z."/>
        </authorList>
    </citation>
    <scope>NUCLEOTIDE SEQUENCE [LARGE SCALE GENOMIC DNA]</scope>
    <source>
        <strain evidence="3 4">YTM-1</strain>
    </source>
</reference>
<evidence type="ECO:0000313" key="4">
    <source>
        <dbReference type="Proteomes" id="UP000285310"/>
    </source>
</evidence>
<dbReference type="GO" id="GO:0047372">
    <property type="term" value="F:monoacylglycerol lipase activity"/>
    <property type="evidence" value="ECO:0007669"/>
    <property type="project" value="TreeGrafter"/>
</dbReference>
<dbReference type="OrthoDB" id="5296151at2"/>
<dbReference type="InterPro" id="IPR050266">
    <property type="entry name" value="AB_hydrolase_sf"/>
</dbReference>
<dbReference type="RefSeq" id="WP_123657254.1">
    <property type="nucleotide sequence ID" value="NZ_AYKG01000007.1"/>
</dbReference>
<evidence type="ECO:0000256" key="1">
    <source>
        <dbReference type="SAM" id="SignalP"/>
    </source>
</evidence>
<dbReference type="EMBL" id="AYKG01000007">
    <property type="protein sequence ID" value="ROO31158.1"/>
    <property type="molecule type" value="Genomic_DNA"/>
</dbReference>
<dbReference type="Gene3D" id="3.40.50.1820">
    <property type="entry name" value="alpha/beta hydrolase"/>
    <property type="match status" value="1"/>
</dbReference>
<dbReference type="InterPro" id="IPR000073">
    <property type="entry name" value="AB_hydrolase_1"/>
</dbReference>